<dbReference type="GeneID" id="19298363"/>
<dbReference type="AlphaFoldDB" id="S7RP69"/>
<feature type="signal peptide" evidence="1">
    <location>
        <begin position="1"/>
        <end position="26"/>
    </location>
</feature>
<organism evidence="2 3">
    <name type="scientific">Gloeophyllum trabeum (strain ATCC 11539 / FP-39264 / Madison 617)</name>
    <name type="common">Brown rot fungus</name>
    <dbReference type="NCBI Taxonomy" id="670483"/>
    <lineage>
        <taxon>Eukaryota</taxon>
        <taxon>Fungi</taxon>
        <taxon>Dikarya</taxon>
        <taxon>Basidiomycota</taxon>
        <taxon>Agaricomycotina</taxon>
        <taxon>Agaricomycetes</taxon>
        <taxon>Gloeophyllales</taxon>
        <taxon>Gloeophyllaceae</taxon>
        <taxon>Gloeophyllum</taxon>
    </lineage>
</organism>
<evidence type="ECO:0000313" key="2">
    <source>
        <dbReference type="EMBL" id="EPQ54599.1"/>
    </source>
</evidence>
<sequence>MRGSSGGGGAPDAALCLACFLLPFFAFPGPRLRGKASYVHCGSDPSGSGLRFRQLRQGLFPSHRSFLCLQNQHATSVFVFLAFGSGPTSGSSGPGSR</sequence>
<name>S7RP69_GLOTA</name>
<evidence type="ECO:0008006" key="4">
    <source>
        <dbReference type="Google" id="ProtNLM"/>
    </source>
</evidence>
<evidence type="ECO:0000256" key="1">
    <source>
        <dbReference type="SAM" id="SignalP"/>
    </source>
</evidence>
<dbReference type="HOGENOM" id="CLU_2346898_0_0_1"/>
<accession>S7RP69</accession>
<protein>
    <recommendedName>
        <fullName evidence="4">Secreted protein</fullName>
    </recommendedName>
</protein>
<keyword evidence="3" id="KW-1185">Reference proteome</keyword>
<dbReference type="EMBL" id="KB469303">
    <property type="protein sequence ID" value="EPQ54599.1"/>
    <property type="molecule type" value="Genomic_DNA"/>
</dbReference>
<keyword evidence="1" id="KW-0732">Signal</keyword>
<feature type="chain" id="PRO_5004544243" description="Secreted protein" evidence="1">
    <location>
        <begin position="27"/>
        <end position="97"/>
    </location>
</feature>
<dbReference type="KEGG" id="gtr:GLOTRDRAFT_100240"/>
<proteinExistence type="predicted"/>
<dbReference type="Proteomes" id="UP000030669">
    <property type="component" value="Unassembled WGS sequence"/>
</dbReference>
<reference evidence="2 3" key="1">
    <citation type="journal article" date="2012" name="Science">
        <title>The Paleozoic origin of enzymatic lignin decomposition reconstructed from 31 fungal genomes.</title>
        <authorList>
            <person name="Floudas D."/>
            <person name="Binder M."/>
            <person name="Riley R."/>
            <person name="Barry K."/>
            <person name="Blanchette R.A."/>
            <person name="Henrissat B."/>
            <person name="Martinez A.T."/>
            <person name="Otillar R."/>
            <person name="Spatafora J.W."/>
            <person name="Yadav J.S."/>
            <person name="Aerts A."/>
            <person name="Benoit I."/>
            <person name="Boyd A."/>
            <person name="Carlson A."/>
            <person name="Copeland A."/>
            <person name="Coutinho P.M."/>
            <person name="de Vries R.P."/>
            <person name="Ferreira P."/>
            <person name="Findley K."/>
            <person name="Foster B."/>
            <person name="Gaskell J."/>
            <person name="Glotzer D."/>
            <person name="Gorecki P."/>
            <person name="Heitman J."/>
            <person name="Hesse C."/>
            <person name="Hori C."/>
            <person name="Igarashi K."/>
            <person name="Jurgens J.A."/>
            <person name="Kallen N."/>
            <person name="Kersten P."/>
            <person name="Kohler A."/>
            <person name="Kuees U."/>
            <person name="Kumar T.K.A."/>
            <person name="Kuo A."/>
            <person name="LaButti K."/>
            <person name="Larrondo L.F."/>
            <person name="Lindquist E."/>
            <person name="Ling A."/>
            <person name="Lombard V."/>
            <person name="Lucas S."/>
            <person name="Lundell T."/>
            <person name="Martin R."/>
            <person name="McLaughlin D.J."/>
            <person name="Morgenstern I."/>
            <person name="Morin E."/>
            <person name="Murat C."/>
            <person name="Nagy L.G."/>
            <person name="Nolan M."/>
            <person name="Ohm R.A."/>
            <person name="Patyshakuliyeva A."/>
            <person name="Rokas A."/>
            <person name="Ruiz-Duenas F.J."/>
            <person name="Sabat G."/>
            <person name="Salamov A."/>
            <person name="Samejima M."/>
            <person name="Schmutz J."/>
            <person name="Slot J.C."/>
            <person name="St John F."/>
            <person name="Stenlid J."/>
            <person name="Sun H."/>
            <person name="Sun S."/>
            <person name="Syed K."/>
            <person name="Tsang A."/>
            <person name="Wiebenga A."/>
            <person name="Young D."/>
            <person name="Pisabarro A."/>
            <person name="Eastwood D.C."/>
            <person name="Martin F."/>
            <person name="Cullen D."/>
            <person name="Grigoriev I.V."/>
            <person name="Hibbett D.S."/>
        </authorList>
    </citation>
    <scope>NUCLEOTIDE SEQUENCE [LARGE SCALE GENOMIC DNA]</scope>
    <source>
        <strain evidence="2 3">ATCC 11539</strain>
    </source>
</reference>
<gene>
    <name evidence="2" type="ORF">GLOTRDRAFT_100240</name>
</gene>
<evidence type="ECO:0000313" key="3">
    <source>
        <dbReference type="Proteomes" id="UP000030669"/>
    </source>
</evidence>
<dbReference type="RefSeq" id="XP_007866880.1">
    <property type="nucleotide sequence ID" value="XM_007868689.1"/>
</dbReference>